<feature type="domain" description="Aminotransferase class I/classII large" evidence="6">
    <location>
        <begin position="43"/>
        <end position="389"/>
    </location>
</feature>
<dbReference type="Gene3D" id="3.40.640.10">
    <property type="entry name" value="Type I PLP-dependent aspartate aminotransferase-like (Major domain)"/>
    <property type="match status" value="1"/>
</dbReference>
<dbReference type="Proteomes" id="UP000051020">
    <property type="component" value="Unassembled WGS sequence"/>
</dbReference>
<gene>
    <name evidence="7" type="ORF">FD24_GL002535</name>
</gene>
<dbReference type="PANTHER" id="PTHR43525:SF1">
    <property type="entry name" value="PROTEIN MALY"/>
    <property type="match status" value="1"/>
</dbReference>
<dbReference type="CDD" id="cd00609">
    <property type="entry name" value="AAT_like"/>
    <property type="match status" value="1"/>
</dbReference>
<name>A0A837RDU7_LACPE</name>
<organism evidence="7 8">
    <name type="scientific">Lactiplantibacillus pentosus DSM 20314</name>
    <dbReference type="NCBI Taxonomy" id="1423791"/>
    <lineage>
        <taxon>Bacteria</taxon>
        <taxon>Bacillati</taxon>
        <taxon>Bacillota</taxon>
        <taxon>Bacilli</taxon>
        <taxon>Lactobacillales</taxon>
        <taxon>Lactobacillaceae</taxon>
        <taxon>Lactiplantibacillus</taxon>
    </lineage>
</organism>
<dbReference type="InterPro" id="IPR051798">
    <property type="entry name" value="Class-II_PLP-Dep_Aminotrans"/>
</dbReference>
<dbReference type="RefSeq" id="WP_050339715.1">
    <property type="nucleotide sequence ID" value="NZ_AZCU01000004.1"/>
</dbReference>
<dbReference type="InterPro" id="IPR015422">
    <property type="entry name" value="PyrdxlP-dep_Trfase_small"/>
</dbReference>
<dbReference type="EC" id="4.4.1.13" evidence="2"/>
<evidence type="ECO:0000259" key="6">
    <source>
        <dbReference type="Pfam" id="PF00155"/>
    </source>
</evidence>
<dbReference type="InterPro" id="IPR027619">
    <property type="entry name" value="C-S_lyase_PatB-like"/>
</dbReference>
<proteinExistence type="inferred from homology"/>
<protein>
    <recommendedName>
        <fullName evidence="2">cysteine-S-conjugate beta-lyase</fullName>
        <ecNumber evidence="2">4.4.1.13</ecNumber>
    </recommendedName>
</protein>
<comment type="caution">
    <text evidence="7">The sequence shown here is derived from an EMBL/GenBank/DDBJ whole genome shotgun (WGS) entry which is preliminary data.</text>
</comment>
<comment type="cofactor">
    <cofactor evidence="1">
        <name>pyridoxal 5'-phosphate</name>
        <dbReference type="ChEBI" id="CHEBI:597326"/>
    </cofactor>
</comment>
<accession>A0A837RDU7</accession>
<keyword evidence="7" id="KW-0808">Transferase</keyword>
<evidence type="ECO:0000256" key="5">
    <source>
        <dbReference type="ARBA" id="ARBA00037974"/>
    </source>
</evidence>
<evidence type="ECO:0000313" key="8">
    <source>
        <dbReference type="Proteomes" id="UP000051020"/>
    </source>
</evidence>
<dbReference type="InterPro" id="IPR015421">
    <property type="entry name" value="PyrdxlP-dep_Trfase_major"/>
</dbReference>
<dbReference type="Pfam" id="PF00155">
    <property type="entry name" value="Aminotran_1_2"/>
    <property type="match status" value="1"/>
</dbReference>
<dbReference type="NCBIfam" id="TIGR04350">
    <property type="entry name" value="C_S_lyase_PatB"/>
    <property type="match status" value="1"/>
</dbReference>
<dbReference type="InterPro" id="IPR004839">
    <property type="entry name" value="Aminotransferase_I/II_large"/>
</dbReference>
<evidence type="ECO:0000256" key="1">
    <source>
        <dbReference type="ARBA" id="ARBA00001933"/>
    </source>
</evidence>
<dbReference type="InterPro" id="IPR015424">
    <property type="entry name" value="PyrdxlP-dep_Trfase"/>
</dbReference>
<evidence type="ECO:0000256" key="2">
    <source>
        <dbReference type="ARBA" id="ARBA00012224"/>
    </source>
</evidence>
<keyword evidence="4" id="KW-0456">Lyase</keyword>
<dbReference type="GeneID" id="49394857"/>
<keyword evidence="3" id="KW-0663">Pyridoxal phosphate</keyword>
<evidence type="ECO:0000256" key="3">
    <source>
        <dbReference type="ARBA" id="ARBA00022898"/>
    </source>
</evidence>
<dbReference type="EMBL" id="AZCU01000004">
    <property type="protein sequence ID" value="KRK26193.1"/>
    <property type="molecule type" value="Genomic_DNA"/>
</dbReference>
<dbReference type="GO" id="GO:0030170">
    <property type="term" value="F:pyridoxal phosphate binding"/>
    <property type="evidence" value="ECO:0007669"/>
    <property type="project" value="InterPro"/>
</dbReference>
<dbReference type="AlphaFoldDB" id="A0A837RDU7"/>
<evidence type="ECO:0000256" key="4">
    <source>
        <dbReference type="ARBA" id="ARBA00023239"/>
    </source>
</evidence>
<dbReference type="GO" id="GO:0008483">
    <property type="term" value="F:transaminase activity"/>
    <property type="evidence" value="ECO:0007669"/>
    <property type="project" value="UniProtKB-KW"/>
</dbReference>
<evidence type="ECO:0000313" key="7">
    <source>
        <dbReference type="EMBL" id="KRK26193.1"/>
    </source>
</evidence>
<dbReference type="Gene3D" id="3.90.1150.10">
    <property type="entry name" value="Aspartate Aminotransferase, domain 1"/>
    <property type="match status" value="1"/>
</dbReference>
<dbReference type="SUPFAM" id="SSF53383">
    <property type="entry name" value="PLP-dependent transferases"/>
    <property type="match status" value="1"/>
</dbReference>
<dbReference type="PANTHER" id="PTHR43525">
    <property type="entry name" value="PROTEIN MALY"/>
    <property type="match status" value="1"/>
</dbReference>
<reference evidence="7 8" key="1">
    <citation type="journal article" date="2015" name="Genome Announc.">
        <title>Expanding the biotechnology potential of lactobacilli through comparative genomics of 213 strains and associated genera.</title>
        <authorList>
            <person name="Sun Z."/>
            <person name="Harris H.M."/>
            <person name="McCann A."/>
            <person name="Guo C."/>
            <person name="Argimon S."/>
            <person name="Zhang W."/>
            <person name="Yang X."/>
            <person name="Jeffery I.B."/>
            <person name="Cooney J.C."/>
            <person name="Kagawa T.F."/>
            <person name="Liu W."/>
            <person name="Song Y."/>
            <person name="Salvetti E."/>
            <person name="Wrobel A."/>
            <person name="Rasinkangas P."/>
            <person name="Parkhill J."/>
            <person name="Rea M.C."/>
            <person name="O'Sullivan O."/>
            <person name="Ritari J."/>
            <person name="Douillard F.P."/>
            <person name="Paul Ross R."/>
            <person name="Yang R."/>
            <person name="Briner A.E."/>
            <person name="Felis G.E."/>
            <person name="de Vos W.M."/>
            <person name="Barrangou R."/>
            <person name="Klaenhammer T.R."/>
            <person name="Caufield P.W."/>
            <person name="Cui Y."/>
            <person name="Zhang H."/>
            <person name="O'Toole P.W."/>
        </authorList>
    </citation>
    <scope>NUCLEOTIDE SEQUENCE [LARGE SCALE GENOMIC DNA]</scope>
    <source>
        <strain evidence="7 8">DSM 20314</strain>
    </source>
</reference>
<comment type="similarity">
    <text evidence="5">Belongs to the class-II pyridoxal-phosphate-dependent aminotransferase family. MalY/PatB cystathionine beta-lyase subfamily.</text>
</comment>
<dbReference type="GO" id="GO:0047804">
    <property type="term" value="F:cysteine-S-conjugate beta-lyase activity"/>
    <property type="evidence" value="ECO:0007669"/>
    <property type="project" value="UniProtKB-EC"/>
</dbReference>
<keyword evidence="7" id="KW-0032">Aminotransferase</keyword>
<sequence>MDKAAFIKQYATTRQHTDSLKWDALQTRYGDADLLPMWVADMEFKVPEAVTQALQERVAHGVYGYSITPDSYYQALIDWQKTRHGVTLKRDWIRFGSGVVNSLYALVNILTQPGDGVLILTPVYYPFFNAVRDNHRQLVTSELRNDQGHYTIDFDDVERKIKSNEVRLFIQCSPHNPVGRIWTEAEQTRLLALCEQYHVLVISDEIHQDLEIDRAAHPFQSALSVADGRFNDRLIVVNAPSKTFNIASLLNSHIIIPNSELRQRYDDQIGRFSQTEISVLGQVAGKAAYQSGAEWLDQVLAIIRDNYHYLQTTFAAQAPKLVLSELQGTYLTWLDLRAYVQPENAKAFIQDRCHIAVDFGEWFSPADKGFVRLNLATDPKNVQEAAKRIVACLA</sequence>